<dbReference type="EMBL" id="SZWF01000006">
    <property type="protein sequence ID" value="KAA9394497.1"/>
    <property type="molecule type" value="Genomic_DNA"/>
</dbReference>
<evidence type="ECO:0000256" key="3">
    <source>
        <dbReference type="ARBA" id="ARBA00023163"/>
    </source>
</evidence>
<keyword evidence="1" id="KW-0805">Transcription regulation</keyword>
<comment type="caution">
    <text evidence="5">The sequence shown here is derived from an EMBL/GenBank/DDBJ whole genome shotgun (WGS) entry which is preliminary data.</text>
</comment>
<dbReference type="InterPro" id="IPR009057">
    <property type="entry name" value="Homeodomain-like_sf"/>
</dbReference>
<reference evidence="5 6" key="1">
    <citation type="submission" date="2019-05" db="EMBL/GenBank/DDBJ databases">
        <title>Kocuria coralli sp. nov., a novel actinobacterium isolated from coral reef seawater.</title>
        <authorList>
            <person name="Li J."/>
        </authorList>
    </citation>
    <scope>NUCLEOTIDE SEQUENCE [LARGE SCALE GENOMIC DNA]</scope>
    <source>
        <strain evidence="5 6">SCSIO 13007</strain>
    </source>
</reference>
<dbReference type="Proteomes" id="UP000325957">
    <property type="component" value="Unassembled WGS sequence"/>
</dbReference>
<dbReference type="OrthoDB" id="3825402at2"/>
<evidence type="ECO:0000313" key="6">
    <source>
        <dbReference type="Proteomes" id="UP000325957"/>
    </source>
</evidence>
<feature type="domain" description="HTH tetR-type" evidence="4">
    <location>
        <begin position="27"/>
        <end position="57"/>
    </location>
</feature>
<dbReference type="PROSITE" id="PS51318">
    <property type="entry name" value="TAT"/>
    <property type="match status" value="1"/>
</dbReference>
<dbReference type="InterPro" id="IPR001647">
    <property type="entry name" value="HTH_TetR"/>
</dbReference>
<dbReference type="InterPro" id="IPR050109">
    <property type="entry name" value="HTH-type_TetR-like_transc_reg"/>
</dbReference>
<gene>
    <name evidence="5" type="ORF">FCK90_06660</name>
</gene>
<name>A0A5J5KXJ8_9MICC</name>
<dbReference type="InterPro" id="IPR006311">
    <property type="entry name" value="TAT_signal"/>
</dbReference>
<dbReference type="AlphaFoldDB" id="A0A5J5KXJ8"/>
<dbReference type="GO" id="GO:0003700">
    <property type="term" value="F:DNA-binding transcription factor activity"/>
    <property type="evidence" value="ECO:0007669"/>
    <property type="project" value="TreeGrafter"/>
</dbReference>
<dbReference type="RefSeq" id="WP_158033520.1">
    <property type="nucleotide sequence ID" value="NZ_ML708615.1"/>
</dbReference>
<organism evidence="5 6">
    <name type="scientific">Kocuria coralli</name>
    <dbReference type="NCBI Taxonomy" id="1461025"/>
    <lineage>
        <taxon>Bacteria</taxon>
        <taxon>Bacillati</taxon>
        <taxon>Actinomycetota</taxon>
        <taxon>Actinomycetes</taxon>
        <taxon>Micrococcales</taxon>
        <taxon>Micrococcaceae</taxon>
        <taxon>Kocuria</taxon>
    </lineage>
</organism>
<evidence type="ECO:0000313" key="5">
    <source>
        <dbReference type="EMBL" id="KAA9394497.1"/>
    </source>
</evidence>
<dbReference type="PANTHER" id="PTHR30055">
    <property type="entry name" value="HTH-TYPE TRANSCRIPTIONAL REGULATOR RUTR"/>
    <property type="match status" value="1"/>
</dbReference>
<dbReference type="Gene3D" id="1.10.357.10">
    <property type="entry name" value="Tetracycline Repressor, domain 2"/>
    <property type="match status" value="1"/>
</dbReference>
<dbReference type="SUPFAM" id="SSF46689">
    <property type="entry name" value="Homeodomain-like"/>
    <property type="match status" value="1"/>
</dbReference>
<dbReference type="PANTHER" id="PTHR30055:SF234">
    <property type="entry name" value="HTH-TYPE TRANSCRIPTIONAL REGULATOR BETI"/>
    <property type="match status" value="1"/>
</dbReference>
<evidence type="ECO:0000256" key="1">
    <source>
        <dbReference type="ARBA" id="ARBA00023015"/>
    </source>
</evidence>
<accession>A0A5J5KXJ8</accession>
<keyword evidence="6" id="KW-1185">Reference proteome</keyword>
<keyword evidence="3" id="KW-0804">Transcription</keyword>
<evidence type="ECO:0000256" key="2">
    <source>
        <dbReference type="ARBA" id="ARBA00023125"/>
    </source>
</evidence>
<protein>
    <submittedName>
        <fullName evidence="5">TetR/AcrR family transcriptional regulator</fullName>
    </submittedName>
</protein>
<dbReference type="Pfam" id="PF00440">
    <property type="entry name" value="TetR_N"/>
    <property type="match status" value="1"/>
</dbReference>
<dbReference type="GO" id="GO:0000976">
    <property type="term" value="F:transcription cis-regulatory region binding"/>
    <property type="evidence" value="ECO:0007669"/>
    <property type="project" value="TreeGrafter"/>
</dbReference>
<proteinExistence type="predicted"/>
<sequence>MTRQEKKRSYRSALRTEQAAQTRRRVLEAAAACFAESGYAGTSLPGIAARAEVSPETVKANGPKRGLLLNAFEQAFAGAEGEGGIAESEAGARIAGIADGQAMLLEVAAFVASANARTSILWGEFMSAANADEKIEEALNGLLERRALDYKALVEALVERGVASGSTDIRTAAATLSFLWSPEGHQQLVLQSGWGQERYTSWLADAARLHLQDTAGATRG</sequence>
<evidence type="ECO:0000259" key="4">
    <source>
        <dbReference type="Pfam" id="PF00440"/>
    </source>
</evidence>
<keyword evidence="2" id="KW-0238">DNA-binding</keyword>